<dbReference type="AlphaFoldDB" id="A0A1B3Z5D3"/>
<sequence>MLATQEIGLASDQNDRFKWVVGGCFQRATFRRRGVLVVHPSFVGADITLANDPTLSGSDSEDYPAFGNVTAYFGDTTASSIGLAAPETCHVAR</sequence>
<dbReference type="KEGG" id="span:AWL63_00170"/>
<keyword evidence="2" id="KW-1185">Reference proteome</keyword>
<reference evidence="1 2" key="1">
    <citation type="submission" date="2016-01" db="EMBL/GenBank/DDBJ databases">
        <title>Complete genome and mega plasmid sequence of Sphingomonas panacis DCY99 elicits systemic resistance in rice to Xanthomonas oryzae.</title>
        <authorList>
            <person name="Kim Y.J."/>
            <person name="Yang D.C."/>
            <person name="Sing P."/>
        </authorList>
    </citation>
    <scope>NUCLEOTIDE SEQUENCE [LARGE SCALE GENOMIC DNA]</scope>
    <source>
        <strain evidence="1 2">DCY99</strain>
    </source>
</reference>
<name>A0A1B3Z5D3_9SPHN</name>
<dbReference type="EMBL" id="CP014168">
    <property type="protein sequence ID" value="AOH82635.1"/>
    <property type="molecule type" value="Genomic_DNA"/>
</dbReference>
<protein>
    <submittedName>
        <fullName evidence="1">Uncharacterized protein</fullName>
    </submittedName>
</protein>
<gene>
    <name evidence="1" type="ORF">AWL63_00170</name>
</gene>
<proteinExistence type="predicted"/>
<organism evidence="1 2">
    <name type="scientific">Sphingomonas panacis</name>
    <dbReference type="NCBI Taxonomy" id="1560345"/>
    <lineage>
        <taxon>Bacteria</taxon>
        <taxon>Pseudomonadati</taxon>
        <taxon>Pseudomonadota</taxon>
        <taxon>Alphaproteobacteria</taxon>
        <taxon>Sphingomonadales</taxon>
        <taxon>Sphingomonadaceae</taxon>
        <taxon>Sphingomonas</taxon>
    </lineage>
</organism>
<evidence type="ECO:0000313" key="1">
    <source>
        <dbReference type="EMBL" id="AOH82635.1"/>
    </source>
</evidence>
<evidence type="ECO:0000313" key="2">
    <source>
        <dbReference type="Proteomes" id="UP000094256"/>
    </source>
</evidence>
<accession>A0A1B3Z5D3</accession>
<dbReference type="Proteomes" id="UP000094256">
    <property type="component" value="Chromosome"/>
</dbReference>